<feature type="domain" description="NAD-dependent epimerase/dehydratase" evidence="1">
    <location>
        <begin position="5"/>
        <end position="226"/>
    </location>
</feature>
<sequence>MTTLCITGIGGFIGLAMAKRALSLGWQVQGMDISEPAAARARALGIRVVVGDINDVDAVSSAASNADVVFHTAAIVEEDGAREDYERVNVEGTRTVCEAARTVGVKRVVHLSSVMVFGFDYLPEISEDGPLDGQGNVYNDSKLASERVAMSFNDPEHGFGVIVIRPGDVYGPGSVPWVIRPIELLRQGVFMLPDNGRGVINHVHVENLIDGVLLAIQHDACGEAFTITDGLATPSRVFFKTHALIAGTRLPTAPTWVLKALLSALGPAYRALGKKPPASPEAMKFLLRKNRYSIAKAQRLLGYAPRIRLSEGMADLLADTTLNPKKNQQKPKPNLKGY</sequence>
<evidence type="ECO:0000313" key="3">
    <source>
        <dbReference type="Proteomes" id="UP001597044"/>
    </source>
</evidence>
<dbReference type="Pfam" id="PF01370">
    <property type="entry name" value="Epimerase"/>
    <property type="match status" value="1"/>
</dbReference>
<protein>
    <submittedName>
        <fullName evidence="2">NAD-dependent epimerase/dehydratase family protein</fullName>
    </submittedName>
</protein>
<dbReference type="RefSeq" id="WP_379069927.1">
    <property type="nucleotide sequence ID" value="NZ_JBHTIT010000001.1"/>
</dbReference>
<accession>A0ABW3HG58</accession>
<comment type="caution">
    <text evidence="2">The sequence shown here is derived from an EMBL/GenBank/DDBJ whole genome shotgun (WGS) entry which is preliminary data.</text>
</comment>
<evidence type="ECO:0000259" key="1">
    <source>
        <dbReference type="Pfam" id="PF01370"/>
    </source>
</evidence>
<name>A0ABW3HG58_9GAMM</name>
<reference evidence="3" key="1">
    <citation type="journal article" date="2019" name="Int. J. Syst. Evol. Microbiol.">
        <title>The Global Catalogue of Microorganisms (GCM) 10K type strain sequencing project: providing services to taxonomists for standard genome sequencing and annotation.</title>
        <authorList>
            <consortium name="The Broad Institute Genomics Platform"/>
            <consortium name="The Broad Institute Genome Sequencing Center for Infectious Disease"/>
            <person name="Wu L."/>
            <person name="Ma J."/>
        </authorList>
    </citation>
    <scope>NUCLEOTIDE SEQUENCE [LARGE SCALE GENOMIC DNA]</scope>
    <source>
        <strain evidence="3">CCUG 63419</strain>
    </source>
</reference>
<dbReference type="PANTHER" id="PTHR43245">
    <property type="entry name" value="BIFUNCTIONAL POLYMYXIN RESISTANCE PROTEIN ARNA"/>
    <property type="match status" value="1"/>
</dbReference>
<keyword evidence="3" id="KW-1185">Reference proteome</keyword>
<gene>
    <name evidence="2" type="ORF">ACFQ0F_05590</name>
</gene>
<evidence type="ECO:0000313" key="2">
    <source>
        <dbReference type="EMBL" id="MFD0949862.1"/>
    </source>
</evidence>
<dbReference type="Proteomes" id="UP001597044">
    <property type="component" value="Unassembled WGS sequence"/>
</dbReference>
<dbReference type="InterPro" id="IPR001509">
    <property type="entry name" value="Epimerase_deHydtase"/>
</dbReference>
<dbReference type="SUPFAM" id="SSF51735">
    <property type="entry name" value="NAD(P)-binding Rossmann-fold domains"/>
    <property type="match status" value="1"/>
</dbReference>
<dbReference type="Gene3D" id="3.40.50.720">
    <property type="entry name" value="NAD(P)-binding Rossmann-like Domain"/>
    <property type="match status" value="1"/>
</dbReference>
<dbReference type="InterPro" id="IPR050177">
    <property type="entry name" value="Lipid_A_modif_metabolic_enz"/>
</dbReference>
<dbReference type="InterPro" id="IPR036291">
    <property type="entry name" value="NAD(P)-bd_dom_sf"/>
</dbReference>
<organism evidence="2 3">
    <name type="scientific">Paraperlucidibaca wandonensis</name>
    <dbReference type="NCBI Taxonomy" id="1268273"/>
    <lineage>
        <taxon>Bacteria</taxon>
        <taxon>Pseudomonadati</taxon>
        <taxon>Pseudomonadota</taxon>
        <taxon>Gammaproteobacteria</taxon>
        <taxon>Moraxellales</taxon>
        <taxon>Moraxellaceae</taxon>
        <taxon>Paraperlucidibaca</taxon>
    </lineage>
</organism>
<dbReference type="EMBL" id="JBHTIT010000001">
    <property type="protein sequence ID" value="MFD0949862.1"/>
    <property type="molecule type" value="Genomic_DNA"/>
</dbReference>
<proteinExistence type="predicted"/>